<reference evidence="2 3" key="1">
    <citation type="submission" date="2018-07" db="EMBL/GenBank/DDBJ databases">
        <title>Genome analysis of Larkinella rosea.</title>
        <authorList>
            <person name="Zhou Z."/>
            <person name="Wang G."/>
        </authorList>
    </citation>
    <scope>NUCLEOTIDE SEQUENCE [LARGE SCALE GENOMIC DNA]</scope>
    <source>
        <strain evidence="3">zzj9</strain>
    </source>
</reference>
<protein>
    <recommendedName>
        <fullName evidence="4">Bacteriocin</fullName>
    </recommendedName>
</protein>
<dbReference type="EMBL" id="QOWE01000039">
    <property type="protein sequence ID" value="RCR65611.1"/>
    <property type="molecule type" value="Genomic_DNA"/>
</dbReference>
<accession>A0A368JHP6</accession>
<proteinExistence type="predicted"/>
<name>A0A368JHP6_9BACT</name>
<evidence type="ECO:0000313" key="2">
    <source>
        <dbReference type="EMBL" id="RCR65611.1"/>
    </source>
</evidence>
<gene>
    <name evidence="2" type="ORF">DUE52_30895</name>
</gene>
<feature type="transmembrane region" description="Helical" evidence="1">
    <location>
        <begin position="25"/>
        <end position="55"/>
    </location>
</feature>
<keyword evidence="1" id="KW-1133">Transmembrane helix</keyword>
<dbReference type="RefSeq" id="WP_114410006.1">
    <property type="nucleotide sequence ID" value="NZ_QOWE01000039.1"/>
</dbReference>
<sequence length="60" mass="6510">MKFELDEYGVQEMSHMDMKKTDGGAWWKIVLGFVLFATAPVTFGVGAVAGAALAVSDNWD</sequence>
<dbReference type="AlphaFoldDB" id="A0A368JHP6"/>
<keyword evidence="3" id="KW-1185">Reference proteome</keyword>
<evidence type="ECO:0000313" key="3">
    <source>
        <dbReference type="Proteomes" id="UP000253383"/>
    </source>
</evidence>
<keyword evidence="1" id="KW-0472">Membrane</keyword>
<comment type="caution">
    <text evidence="2">The sequence shown here is derived from an EMBL/GenBank/DDBJ whole genome shotgun (WGS) entry which is preliminary data.</text>
</comment>
<evidence type="ECO:0000256" key="1">
    <source>
        <dbReference type="SAM" id="Phobius"/>
    </source>
</evidence>
<organism evidence="2 3">
    <name type="scientific">Larkinella punicea</name>
    <dbReference type="NCBI Taxonomy" id="2315727"/>
    <lineage>
        <taxon>Bacteria</taxon>
        <taxon>Pseudomonadati</taxon>
        <taxon>Bacteroidota</taxon>
        <taxon>Cytophagia</taxon>
        <taxon>Cytophagales</taxon>
        <taxon>Spirosomataceae</taxon>
        <taxon>Larkinella</taxon>
    </lineage>
</organism>
<keyword evidence="1" id="KW-0812">Transmembrane</keyword>
<dbReference type="Proteomes" id="UP000253383">
    <property type="component" value="Unassembled WGS sequence"/>
</dbReference>
<evidence type="ECO:0008006" key="4">
    <source>
        <dbReference type="Google" id="ProtNLM"/>
    </source>
</evidence>